<dbReference type="PROSITE" id="PS51369">
    <property type="entry name" value="TCP"/>
    <property type="match status" value="1"/>
</dbReference>
<dbReference type="InterPro" id="IPR017887">
    <property type="entry name" value="TF_TCP_subgr"/>
</dbReference>
<reference evidence="10" key="1">
    <citation type="journal article" date="2013" name="Science">
        <title>The Amborella genome and the evolution of flowering plants.</title>
        <authorList>
            <consortium name="Amborella Genome Project"/>
        </authorList>
    </citation>
    <scope>NUCLEOTIDE SEQUENCE [LARGE SCALE GENOMIC DNA]</scope>
</reference>
<dbReference type="PANTHER" id="PTHR31072:SF276">
    <property type="entry name" value="SAP DOMAIN-CONTAINING PROTEIN"/>
    <property type="match status" value="1"/>
</dbReference>
<dbReference type="HOGENOM" id="CLU_1273758_0_0_1"/>
<feature type="compositionally biased region" description="Polar residues" evidence="6">
    <location>
        <begin position="41"/>
        <end position="55"/>
    </location>
</feature>
<organism evidence="9 10">
    <name type="scientific">Amborella trichopoda</name>
    <dbReference type="NCBI Taxonomy" id="13333"/>
    <lineage>
        <taxon>Eukaryota</taxon>
        <taxon>Viridiplantae</taxon>
        <taxon>Streptophyta</taxon>
        <taxon>Embryophyta</taxon>
        <taxon>Tracheophyta</taxon>
        <taxon>Spermatophyta</taxon>
        <taxon>Magnoliopsida</taxon>
        <taxon>Amborellales</taxon>
        <taxon>Amborellaceae</taxon>
        <taxon>Amborella</taxon>
    </lineage>
</organism>
<keyword evidence="5" id="KW-0539">Nucleus</keyword>
<gene>
    <name evidence="9" type="ORF">AMTR_s00119p00135380</name>
</gene>
<feature type="signal peptide" evidence="7">
    <location>
        <begin position="1"/>
        <end position="17"/>
    </location>
</feature>
<keyword evidence="2" id="KW-0805">Transcription regulation</keyword>
<dbReference type="eggNOG" id="ENOG502QRP9">
    <property type="taxonomic scope" value="Eukaryota"/>
</dbReference>
<keyword evidence="7" id="KW-0732">Signal</keyword>
<dbReference type="EMBL" id="KI396540">
    <property type="protein sequence ID" value="ERM97285.1"/>
    <property type="molecule type" value="Genomic_DNA"/>
</dbReference>
<protein>
    <recommendedName>
        <fullName evidence="8">TCP domain-containing protein</fullName>
    </recommendedName>
</protein>
<evidence type="ECO:0000256" key="4">
    <source>
        <dbReference type="ARBA" id="ARBA00023163"/>
    </source>
</evidence>
<feature type="region of interest" description="Disordered" evidence="6">
    <location>
        <begin position="180"/>
        <end position="217"/>
    </location>
</feature>
<proteinExistence type="predicted"/>
<feature type="region of interest" description="Disordered" evidence="6">
    <location>
        <begin position="65"/>
        <end position="84"/>
    </location>
</feature>
<feature type="domain" description="TCP" evidence="8">
    <location>
        <begin position="110"/>
        <end position="168"/>
    </location>
</feature>
<evidence type="ECO:0000256" key="5">
    <source>
        <dbReference type="ARBA" id="ARBA00023242"/>
    </source>
</evidence>
<keyword evidence="3" id="KW-0238">DNA-binding</keyword>
<dbReference type="AlphaFoldDB" id="W1NQ88"/>
<evidence type="ECO:0000256" key="7">
    <source>
        <dbReference type="SAM" id="SignalP"/>
    </source>
</evidence>
<keyword evidence="10" id="KW-1185">Reference proteome</keyword>
<evidence type="ECO:0000256" key="3">
    <source>
        <dbReference type="ARBA" id="ARBA00023125"/>
    </source>
</evidence>
<dbReference type="InterPro" id="IPR005333">
    <property type="entry name" value="Transcription_factor_TCP"/>
</dbReference>
<dbReference type="PANTHER" id="PTHR31072">
    <property type="entry name" value="TRANSCRIPTION FACTOR TCP4-RELATED"/>
    <property type="match status" value="1"/>
</dbReference>
<dbReference type="Gramene" id="ERM97285">
    <property type="protein sequence ID" value="ERM97285"/>
    <property type="gene ID" value="AMTR_s00119p00135380"/>
</dbReference>
<keyword evidence="4" id="KW-0804">Transcription</keyword>
<evidence type="ECO:0000256" key="6">
    <source>
        <dbReference type="SAM" id="MobiDB-lite"/>
    </source>
</evidence>
<sequence length="217" mass="24335">MLSFLALWCISAVAIEAHLWGKRPKSQPEETTSESPPFLSTPLSQTQHHYQTPWLSPFPNNAQTYGAISLGNQPQNSSENQRQRLSFQSIGGRGEIVKVEGGHIVRAIGRKDQHSKVSTAKGPRDRCVRLAAHTAIQFYDVQDRLGYDRPSKAMDWLINKAKPAIDELKKRTHKRSASLLNANSKHCNSKPAQDSETPLKQLQSSIKPKSNHFFTEI</sequence>
<feature type="chain" id="PRO_5004807826" description="TCP domain-containing protein" evidence="7">
    <location>
        <begin position="18"/>
        <end position="217"/>
    </location>
</feature>
<dbReference type="GO" id="GO:0005634">
    <property type="term" value="C:nucleus"/>
    <property type="evidence" value="ECO:0000318"/>
    <property type="project" value="GO_Central"/>
</dbReference>
<dbReference type="GO" id="GO:0003700">
    <property type="term" value="F:DNA-binding transcription factor activity"/>
    <property type="evidence" value="ECO:0000318"/>
    <property type="project" value="GO_Central"/>
</dbReference>
<accession>W1NQ88</accession>
<dbReference type="Proteomes" id="UP000017836">
    <property type="component" value="Unassembled WGS sequence"/>
</dbReference>
<comment type="subcellular location">
    <subcellularLocation>
        <location evidence="1">Nucleus</location>
    </subcellularLocation>
</comment>
<dbReference type="GO" id="GO:0043565">
    <property type="term" value="F:sequence-specific DNA binding"/>
    <property type="evidence" value="ECO:0000318"/>
    <property type="project" value="GO_Central"/>
</dbReference>
<dbReference type="Pfam" id="PF03634">
    <property type="entry name" value="TCP"/>
    <property type="match status" value="1"/>
</dbReference>
<name>W1NQ88_AMBTC</name>
<evidence type="ECO:0000256" key="1">
    <source>
        <dbReference type="ARBA" id="ARBA00004123"/>
    </source>
</evidence>
<evidence type="ECO:0000313" key="10">
    <source>
        <dbReference type="Proteomes" id="UP000017836"/>
    </source>
</evidence>
<evidence type="ECO:0000259" key="8">
    <source>
        <dbReference type="PROSITE" id="PS51369"/>
    </source>
</evidence>
<feature type="compositionally biased region" description="Polar residues" evidence="6">
    <location>
        <begin position="180"/>
        <end position="208"/>
    </location>
</feature>
<feature type="region of interest" description="Disordered" evidence="6">
    <location>
        <begin position="22"/>
        <end position="55"/>
    </location>
</feature>
<evidence type="ECO:0000256" key="2">
    <source>
        <dbReference type="ARBA" id="ARBA00023015"/>
    </source>
</evidence>
<evidence type="ECO:0000313" key="9">
    <source>
        <dbReference type="EMBL" id="ERM97285.1"/>
    </source>
</evidence>